<evidence type="ECO:0000259" key="2">
    <source>
        <dbReference type="Pfam" id="PF14497"/>
    </source>
</evidence>
<comment type="caution">
    <text evidence="3">The sequence shown here is derived from an EMBL/GenBank/DDBJ whole genome shotgun (WGS) entry which is preliminary data.</text>
</comment>
<evidence type="ECO:0000256" key="1">
    <source>
        <dbReference type="SAM" id="MobiDB-lite"/>
    </source>
</evidence>
<dbReference type="InterPro" id="IPR050213">
    <property type="entry name" value="GST_superfamily"/>
</dbReference>
<dbReference type="PANTHER" id="PTHR11571">
    <property type="entry name" value="GLUTATHIONE S-TRANSFERASE"/>
    <property type="match status" value="1"/>
</dbReference>
<evidence type="ECO:0000313" key="4">
    <source>
        <dbReference type="Proteomes" id="UP000780801"/>
    </source>
</evidence>
<dbReference type="InterPro" id="IPR004046">
    <property type="entry name" value="GST_C"/>
</dbReference>
<evidence type="ECO:0000313" key="3">
    <source>
        <dbReference type="EMBL" id="KAF9585362.1"/>
    </source>
</evidence>
<name>A0A9P6G1J1_9FUNG</name>
<dbReference type="SUPFAM" id="SSF47616">
    <property type="entry name" value="GST C-terminal domain-like"/>
    <property type="match status" value="1"/>
</dbReference>
<feature type="domain" description="Glutathione S-transferase C-terminal" evidence="2">
    <location>
        <begin position="87"/>
        <end position="168"/>
    </location>
</feature>
<sequence>MVAVYEATSGNADTSRQAAILDAPDTTYSLLYFDTQGICNPIRNLLSMGNATWKQLYPQDWENEDKLDKTSTPFEVTPVLYVHAKDGSETKVPKWIRIHEEHLRANGSNGHYVGDQVSLADLRSADMVDMILRFPMAGETISQETAPGLLKVKAAVDTHPAIVQWRDSELFKSLRPSRAHPPRPRAACAGLNDRKGNKQGP</sequence>
<gene>
    <name evidence="3" type="ORF">BGW38_002724</name>
</gene>
<feature type="region of interest" description="Disordered" evidence="1">
    <location>
        <begin position="173"/>
        <end position="201"/>
    </location>
</feature>
<dbReference type="Proteomes" id="UP000780801">
    <property type="component" value="Unassembled WGS sequence"/>
</dbReference>
<protein>
    <recommendedName>
        <fullName evidence="2">Glutathione S-transferase C-terminal domain-containing protein</fullName>
    </recommendedName>
</protein>
<feature type="compositionally biased region" description="Basic and acidic residues" evidence="1">
    <location>
        <begin position="192"/>
        <end position="201"/>
    </location>
</feature>
<keyword evidence="4" id="KW-1185">Reference proteome</keyword>
<proteinExistence type="predicted"/>
<dbReference type="GO" id="GO:0006749">
    <property type="term" value="P:glutathione metabolic process"/>
    <property type="evidence" value="ECO:0007669"/>
    <property type="project" value="TreeGrafter"/>
</dbReference>
<organism evidence="3 4">
    <name type="scientific">Lunasporangiospora selenospora</name>
    <dbReference type="NCBI Taxonomy" id="979761"/>
    <lineage>
        <taxon>Eukaryota</taxon>
        <taxon>Fungi</taxon>
        <taxon>Fungi incertae sedis</taxon>
        <taxon>Mucoromycota</taxon>
        <taxon>Mortierellomycotina</taxon>
        <taxon>Mortierellomycetes</taxon>
        <taxon>Mortierellales</taxon>
        <taxon>Mortierellaceae</taxon>
        <taxon>Lunasporangiospora</taxon>
    </lineage>
</organism>
<dbReference type="Gene3D" id="3.40.30.10">
    <property type="entry name" value="Glutaredoxin"/>
    <property type="match status" value="1"/>
</dbReference>
<reference evidence="3" key="1">
    <citation type="journal article" date="2020" name="Fungal Divers.">
        <title>Resolving the Mortierellaceae phylogeny through synthesis of multi-gene phylogenetics and phylogenomics.</title>
        <authorList>
            <person name="Vandepol N."/>
            <person name="Liber J."/>
            <person name="Desiro A."/>
            <person name="Na H."/>
            <person name="Kennedy M."/>
            <person name="Barry K."/>
            <person name="Grigoriev I.V."/>
            <person name="Miller A.N."/>
            <person name="O'Donnell K."/>
            <person name="Stajich J.E."/>
            <person name="Bonito G."/>
        </authorList>
    </citation>
    <scope>NUCLEOTIDE SEQUENCE</scope>
    <source>
        <strain evidence="3">KOD1015</strain>
    </source>
</reference>
<dbReference type="AlphaFoldDB" id="A0A9P6G1J1"/>
<dbReference type="EMBL" id="JAABOA010000198">
    <property type="protein sequence ID" value="KAF9585362.1"/>
    <property type="molecule type" value="Genomic_DNA"/>
</dbReference>
<dbReference type="OrthoDB" id="414243at2759"/>
<dbReference type="Gene3D" id="1.20.1050.10">
    <property type="match status" value="1"/>
</dbReference>
<dbReference type="Pfam" id="PF14497">
    <property type="entry name" value="GST_C_3"/>
    <property type="match status" value="1"/>
</dbReference>
<dbReference type="InterPro" id="IPR036282">
    <property type="entry name" value="Glutathione-S-Trfase_C_sf"/>
</dbReference>
<accession>A0A9P6G1J1</accession>
<dbReference type="GO" id="GO:0004364">
    <property type="term" value="F:glutathione transferase activity"/>
    <property type="evidence" value="ECO:0007669"/>
    <property type="project" value="TreeGrafter"/>
</dbReference>